<dbReference type="GO" id="GO:0003810">
    <property type="term" value="F:protein-glutamine gamma-glutamyltransferase activity"/>
    <property type="evidence" value="ECO:0007669"/>
    <property type="project" value="UniProtKB-EC"/>
</dbReference>
<dbReference type="InterPro" id="IPR013783">
    <property type="entry name" value="Ig-like_fold"/>
</dbReference>
<evidence type="ECO:0000256" key="4">
    <source>
        <dbReference type="ARBA" id="ARBA00022723"/>
    </source>
</evidence>
<name>A0A8T3CKJ8_9TELE</name>
<evidence type="ECO:0000259" key="9">
    <source>
        <dbReference type="SMART" id="SM00460"/>
    </source>
</evidence>
<sequence length="679" mass="76022">MALKINNLDFLREKNGKLHHTSDFLTKALTIRRGQDFKIRLRFSRELLPQDRVVIQLSLGHRPLQAKETLVQLPLQRDPEPGRWSATITHTSKNECEADLKTPPNASVGKYSLSVKIGDDYTYRPEPSYFYLLFNPWCKDDDVYLPDEDALSEYVLNDMGYIYVGHSSDIAARPWNFGQFEEGVLEVCMELLDQKGQKQAVRRDPVRLARAMSSLVNSNDDRGVVIGNWSGKYPQGTSPLEWTGSSAILLQYGKTHSPVKYGQCWVFSGVLTTVMRCLGIPTRSVTNFSSAHDTEGNLTIDVYVNKQGEWLDDMTFDSIWNFHVWNDVWMKRTDLPEGYEGWQALDSTPQEESEGMYQCGPCPLKAIKNGEVHLPHDTSFLFSEVNANRVVWRVENPDSDRQAVTKVREQRHTVGRNISTKAVGQDAREDITLQYKYPEGSPEEKRVTDKAFAIQSAAGPSQETRQLDVNLQCFGPTCLGSPVSVPICLTNLASHPLTLNVTVAAQLQSYIGKTVATVKAAKQEVTIQAGESTDIPMELTPAEYLPKLSQVNDEVLLRITVIAECAKPYFMCMGETITSFEYPSITVDLPDTAKIGKQFTGTFTFQNTTGLPMDNCKLLVEGLGLFQLTTFNEGNIPVGRIFRSEILCTPYRTGKRKIIARIISDQISGITAEGTVTVV</sequence>
<dbReference type="PIRSF" id="PIRSF000459">
    <property type="entry name" value="TGM_EBP42"/>
    <property type="match status" value="1"/>
</dbReference>
<dbReference type="EC" id="2.3.2.13" evidence="7"/>
<evidence type="ECO:0000256" key="7">
    <source>
        <dbReference type="ARBA" id="ARBA00024222"/>
    </source>
</evidence>
<evidence type="ECO:0000256" key="8">
    <source>
        <dbReference type="PIRSR" id="PIRSR000459-1"/>
    </source>
</evidence>
<keyword evidence="5" id="KW-0106">Calcium</keyword>
<keyword evidence="6" id="KW-0012">Acyltransferase</keyword>
<dbReference type="SUPFAM" id="SSF81296">
    <property type="entry name" value="E set domains"/>
    <property type="match status" value="1"/>
</dbReference>
<evidence type="ECO:0000313" key="10">
    <source>
        <dbReference type="EMBL" id="KAI1885613.1"/>
    </source>
</evidence>
<dbReference type="InterPro" id="IPR008958">
    <property type="entry name" value="Transglutaminase_C"/>
</dbReference>
<dbReference type="PANTHER" id="PTHR11590">
    <property type="entry name" value="PROTEIN-GLUTAMINE GAMMA-GLUTAMYLTRANSFERASE"/>
    <property type="match status" value="1"/>
</dbReference>
<dbReference type="InterPro" id="IPR036985">
    <property type="entry name" value="Transglutaminase-like_sf"/>
</dbReference>
<dbReference type="SUPFAM" id="SSF54001">
    <property type="entry name" value="Cysteine proteinases"/>
    <property type="match status" value="1"/>
</dbReference>
<keyword evidence="3" id="KW-0808">Transferase</keyword>
<dbReference type="Proteomes" id="UP000829720">
    <property type="component" value="Unassembled WGS sequence"/>
</dbReference>
<feature type="active site" evidence="8">
    <location>
        <position position="323"/>
    </location>
</feature>
<comment type="cofactor">
    <cofactor evidence="1">
        <name>Ca(2+)</name>
        <dbReference type="ChEBI" id="CHEBI:29108"/>
    </cofactor>
</comment>
<dbReference type="EMBL" id="JAERUA010000020">
    <property type="protein sequence ID" value="KAI1885613.1"/>
    <property type="molecule type" value="Genomic_DNA"/>
</dbReference>
<feature type="active site" evidence="8">
    <location>
        <position position="264"/>
    </location>
</feature>
<dbReference type="FunFam" id="3.90.260.10:FF:000001">
    <property type="entry name" value="Protein-glutamine gamma-glutamyltransferase 2"/>
    <property type="match status" value="1"/>
</dbReference>
<dbReference type="PANTHER" id="PTHR11590:SF70">
    <property type="entry name" value="PROTEIN-GLUTAMINE GAMMA-GLUTAMYLTRANSFERASE 4"/>
    <property type="match status" value="1"/>
</dbReference>
<dbReference type="Pfam" id="PF01841">
    <property type="entry name" value="Transglut_core"/>
    <property type="match status" value="1"/>
</dbReference>
<dbReference type="InterPro" id="IPR013808">
    <property type="entry name" value="Transglutaminase_AS"/>
</dbReference>
<evidence type="ECO:0000256" key="5">
    <source>
        <dbReference type="ARBA" id="ARBA00022837"/>
    </source>
</evidence>
<dbReference type="InterPro" id="IPR001102">
    <property type="entry name" value="Transglutaminase_N"/>
</dbReference>
<evidence type="ECO:0000256" key="6">
    <source>
        <dbReference type="ARBA" id="ARBA00023315"/>
    </source>
</evidence>
<reference evidence="10" key="1">
    <citation type="submission" date="2021-01" db="EMBL/GenBank/DDBJ databases">
        <authorList>
            <person name="Zahm M."/>
            <person name="Roques C."/>
            <person name="Cabau C."/>
            <person name="Klopp C."/>
            <person name="Donnadieu C."/>
            <person name="Jouanno E."/>
            <person name="Lampietro C."/>
            <person name="Louis A."/>
            <person name="Herpin A."/>
            <person name="Echchiki A."/>
            <person name="Berthelot C."/>
            <person name="Parey E."/>
            <person name="Roest-Crollius H."/>
            <person name="Braasch I."/>
            <person name="Postlethwait J."/>
            <person name="Bobe J."/>
            <person name="Montfort J."/>
            <person name="Bouchez O."/>
            <person name="Begum T."/>
            <person name="Mejri S."/>
            <person name="Adams A."/>
            <person name="Chen W.-J."/>
            <person name="Guiguen Y."/>
        </authorList>
    </citation>
    <scope>NUCLEOTIDE SEQUENCE</scope>
    <source>
        <tissue evidence="10">Blood</tissue>
    </source>
</reference>
<dbReference type="SMART" id="SM00460">
    <property type="entry name" value="TGc"/>
    <property type="match status" value="1"/>
</dbReference>
<dbReference type="Gene3D" id="3.90.260.10">
    <property type="entry name" value="Transglutaminase-like"/>
    <property type="match status" value="1"/>
</dbReference>
<keyword evidence="4" id="KW-0479">Metal-binding</keyword>
<feature type="domain" description="Transglutaminase-like" evidence="9">
    <location>
        <begin position="256"/>
        <end position="349"/>
    </location>
</feature>
<comment type="similarity">
    <text evidence="2">Belongs to the transglutaminase superfamily. Transglutaminase family.</text>
</comment>
<dbReference type="InterPro" id="IPR050779">
    <property type="entry name" value="Transglutaminase"/>
</dbReference>
<dbReference type="InterPro" id="IPR038765">
    <property type="entry name" value="Papain-like_cys_pep_sf"/>
</dbReference>
<proteinExistence type="inferred from homology"/>
<evidence type="ECO:0000256" key="2">
    <source>
        <dbReference type="ARBA" id="ARBA00005968"/>
    </source>
</evidence>
<dbReference type="Pfam" id="PF00927">
    <property type="entry name" value="Transglut_C"/>
    <property type="match status" value="2"/>
</dbReference>
<accession>A0A8T3CKJ8</accession>
<keyword evidence="11" id="KW-1185">Reference proteome</keyword>
<evidence type="ECO:0000313" key="11">
    <source>
        <dbReference type="Proteomes" id="UP000829720"/>
    </source>
</evidence>
<dbReference type="OrthoDB" id="437511at2759"/>
<dbReference type="Pfam" id="PF00868">
    <property type="entry name" value="Transglut_N"/>
    <property type="match status" value="1"/>
</dbReference>
<dbReference type="Gene3D" id="2.60.40.10">
    <property type="entry name" value="Immunoglobulins"/>
    <property type="match status" value="3"/>
</dbReference>
<feature type="active site" evidence="8">
    <location>
        <position position="346"/>
    </location>
</feature>
<dbReference type="InterPro" id="IPR036238">
    <property type="entry name" value="Transglutaminase_C_sf"/>
</dbReference>
<gene>
    <name evidence="10" type="ORF">AGOR_G00205630</name>
</gene>
<dbReference type="GO" id="GO:0007399">
    <property type="term" value="P:nervous system development"/>
    <property type="evidence" value="ECO:0007669"/>
    <property type="project" value="UniProtKB-ARBA"/>
</dbReference>
<organism evidence="10 11">
    <name type="scientific">Albula goreensis</name>
    <dbReference type="NCBI Taxonomy" id="1534307"/>
    <lineage>
        <taxon>Eukaryota</taxon>
        <taxon>Metazoa</taxon>
        <taxon>Chordata</taxon>
        <taxon>Craniata</taxon>
        <taxon>Vertebrata</taxon>
        <taxon>Euteleostomi</taxon>
        <taxon>Actinopterygii</taxon>
        <taxon>Neopterygii</taxon>
        <taxon>Teleostei</taxon>
        <taxon>Albuliformes</taxon>
        <taxon>Albulidae</taxon>
        <taxon>Albula</taxon>
    </lineage>
</organism>
<comment type="caution">
    <text evidence="10">The sequence shown here is derived from an EMBL/GenBank/DDBJ whole genome shotgun (WGS) entry which is preliminary data.</text>
</comment>
<protein>
    <recommendedName>
        <fullName evidence="7">protein-glutamine gamma-glutamyltransferase</fullName>
        <ecNumber evidence="7">2.3.2.13</ecNumber>
    </recommendedName>
</protein>
<dbReference type="SUPFAM" id="SSF49309">
    <property type="entry name" value="Transglutaminase, two C-terminal domains"/>
    <property type="match status" value="2"/>
</dbReference>
<evidence type="ECO:0000256" key="3">
    <source>
        <dbReference type="ARBA" id="ARBA00022679"/>
    </source>
</evidence>
<dbReference type="InterPro" id="IPR014756">
    <property type="entry name" value="Ig_E-set"/>
</dbReference>
<dbReference type="PROSITE" id="PS00547">
    <property type="entry name" value="TRANSGLUTAMINASES"/>
    <property type="match status" value="1"/>
</dbReference>
<dbReference type="GO" id="GO:0046872">
    <property type="term" value="F:metal ion binding"/>
    <property type="evidence" value="ECO:0007669"/>
    <property type="project" value="UniProtKB-KW"/>
</dbReference>
<evidence type="ECO:0000256" key="1">
    <source>
        <dbReference type="ARBA" id="ARBA00001913"/>
    </source>
</evidence>
<dbReference type="InterPro" id="IPR023608">
    <property type="entry name" value="Transglutaminase_animal"/>
</dbReference>
<dbReference type="InterPro" id="IPR002931">
    <property type="entry name" value="Transglutaminase-like"/>
</dbReference>
<dbReference type="AlphaFoldDB" id="A0A8T3CKJ8"/>